<dbReference type="InterPro" id="IPR036890">
    <property type="entry name" value="HATPase_C_sf"/>
</dbReference>
<sequence>MNHYLDKHKNVLAIALVISVAAQINIDAPKVAPGFVFAIDVIVLNLFIFCFSDKYSAMQIALISAVFSPTFRFITSMSADMSFKENALNCFPDAIFFITYGLIITVCLMTYRDKKVPLMYFCISIFVADFGGNAAEVYVLSLIRNGNFISTDMFNTLMIIAMARTGIALTIIISMEYYTKVQTERSHNRKIQFMVDQSVTISDEMRFILNNKEDVERILKEAYALHTDMKEAGIPDEFTRRALEIARGTHEIKGCYQEILDTLDNLNRNSQGEPDLLMSEILKFMKSNVLKTALTKHMNVKFEIDQRIDFKVKESYKTISVLRNLTVNALEAFEGSDGEIRVMATWCRHSSLGPCHRIEVEDNGPGIDEADIETIFLPGYSTKMNMDTGIVQRGLGLSLVRDYVENDFGGRIKVKNRKEGGTRFVIEIPPGNFEEETRWIFTS</sequence>
<organism evidence="9 10">
    <name type="scientific">Mogibacterium diversum</name>
    <dbReference type="NCBI Taxonomy" id="114527"/>
    <lineage>
        <taxon>Bacteria</taxon>
        <taxon>Bacillati</taxon>
        <taxon>Bacillota</taxon>
        <taxon>Clostridia</taxon>
        <taxon>Peptostreptococcales</taxon>
        <taxon>Anaerovoracaceae</taxon>
        <taxon>Mogibacterium</taxon>
    </lineage>
</organism>
<feature type="transmembrane region" description="Helical" evidence="7">
    <location>
        <begin position="118"/>
        <end position="141"/>
    </location>
</feature>
<feature type="domain" description="Histidine kinase" evidence="8">
    <location>
        <begin position="200"/>
        <end position="432"/>
    </location>
</feature>
<dbReference type="EC" id="2.7.13.3" evidence="2"/>
<keyword evidence="6" id="KW-0902">Two-component regulatory system</keyword>
<dbReference type="EMBL" id="CP027228">
    <property type="protein sequence ID" value="AVM48712.1"/>
    <property type="molecule type" value="Genomic_DNA"/>
</dbReference>
<dbReference type="OrthoDB" id="1791938at2"/>
<dbReference type="Pfam" id="PF02518">
    <property type="entry name" value="HATPase_c"/>
    <property type="match status" value="1"/>
</dbReference>
<dbReference type="PANTHER" id="PTHR44936:SF9">
    <property type="entry name" value="SENSOR PROTEIN CREC"/>
    <property type="match status" value="1"/>
</dbReference>
<dbReference type="AlphaFoldDB" id="A0A2S0L604"/>
<keyword evidence="4" id="KW-0808">Transferase</keyword>
<keyword evidence="3" id="KW-0597">Phosphoprotein</keyword>
<evidence type="ECO:0000256" key="2">
    <source>
        <dbReference type="ARBA" id="ARBA00012438"/>
    </source>
</evidence>
<feature type="transmembrane region" description="Helical" evidence="7">
    <location>
        <begin position="57"/>
        <end position="74"/>
    </location>
</feature>
<evidence type="ECO:0000256" key="3">
    <source>
        <dbReference type="ARBA" id="ARBA00022553"/>
    </source>
</evidence>
<evidence type="ECO:0000313" key="9">
    <source>
        <dbReference type="EMBL" id="AVM48712.1"/>
    </source>
</evidence>
<dbReference type="Proteomes" id="UP000237883">
    <property type="component" value="Chromosome"/>
</dbReference>
<feature type="transmembrane region" description="Helical" evidence="7">
    <location>
        <begin position="153"/>
        <end position="179"/>
    </location>
</feature>
<evidence type="ECO:0000313" key="10">
    <source>
        <dbReference type="Proteomes" id="UP000237883"/>
    </source>
</evidence>
<keyword evidence="5" id="KW-0418">Kinase</keyword>
<dbReference type="PANTHER" id="PTHR44936">
    <property type="entry name" value="SENSOR PROTEIN CREC"/>
    <property type="match status" value="1"/>
</dbReference>
<gene>
    <name evidence="9" type="ORF">C5Q96_07540</name>
</gene>
<evidence type="ECO:0000256" key="5">
    <source>
        <dbReference type="ARBA" id="ARBA00022777"/>
    </source>
</evidence>
<evidence type="ECO:0000256" key="1">
    <source>
        <dbReference type="ARBA" id="ARBA00000085"/>
    </source>
</evidence>
<proteinExistence type="predicted"/>
<feature type="transmembrane region" description="Helical" evidence="7">
    <location>
        <begin position="94"/>
        <end position="111"/>
    </location>
</feature>
<dbReference type="SMART" id="SM00387">
    <property type="entry name" value="HATPase_c"/>
    <property type="match status" value="1"/>
</dbReference>
<evidence type="ECO:0000256" key="7">
    <source>
        <dbReference type="SAM" id="Phobius"/>
    </source>
</evidence>
<dbReference type="PRINTS" id="PR00344">
    <property type="entry name" value="BCTRLSENSOR"/>
</dbReference>
<keyword evidence="7" id="KW-1133">Transmembrane helix</keyword>
<keyword evidence="10" id="KW-1185">Reference proteome</keyword>
<feature type="transmembrane region" description="Helical" evidence="7">
    <location>
        <begin position="32"/>
        <end position="50"/>
    </location>
</feature>
<dbReference type="InterPro" id="IPR004358">
    <property type="entry name" value="Sig_transdc_His_kin-like_C"/>
</dbReference>
<comment type="catalytic activity">
    <reaction evidence="1">
        <text>ATP + protein L-histidine = ADP + protein N-phospho-L-histidine.</text>
        <dbReference type="EC" id="2.7.13.3"/>
    </reaction>
</comment>
<dbReference type="InterPro" id="IPR050980">
    <property type="entry name" value="2C_sensor_his_kinase"/>
</dbReference>
<evidence type="ECO:0000259" key="8">
    <source>
        <dbReference type="PROSITE" id="PS50109"/>
    </source>
</evidence>
<keyword evidence="7" id="KW-0812">Transmembrane</keyword>
<dbReference type="RefSeq" id="WP_106057766.1">
    <property type="nucleotide sequence ID" value="NZ_CP027228.1"/>
</dbReference>
<keyword evidence="7" id="KW-0472">Membrane</keyword>
<accession>A0A2S0L604</accession>
<dbReference type="GO" id="GO:0000160">
    <property type="term" value="P:phosphorelay signal transduction system"/>
    <property type="evidence" value="ECO:0007669"/>
    <property type="project" value="UniProtKB-KW"/>
</dbReference>
<dbReference type="PROSITE" id="PS50109">
    <property type="entry name" value="HIS_KIN"/>
    <property type="match status" value="1"/>
</dbReference>
<protein>
    <recommendedName>
        <fullName evidence="2">histidine kinase</fullName>
        <ecNumber evidence="2">2.7.13.3</ecNumber>
    </recommendedName>
</protein>
<dbReference type="GO" id="GO:0004673">
    <property type="term" value="F:protein histidine kinase activity"/>
    <property type="evidence" value="ECO:0007669"/>
    <property type="project" value="UniProtKB-EC"/>
</dbReference>
<dbReference type="InterPro" id="IPR003594">
    <property type="entry name" value="HATPase_dom"/>
</dbReference>
<evidence type="ECO:0000256" key="6">
    <source>
        <dbReference type="ARBA" id="ARBA00023012"/>
    </source>
</evidence>
<dbReference type="InterPro" id="IPR005467">
    <property type="entry name" value="His_kinase_dom"/>
</dbReference>
<dbReference type="KEGG" id="mdv:C5Q96_07540"/>
<evidence type="ECO:0000256" key="4">
    <source>
        <dbReference type="ARBA" id="ARBA00022679"/>
    </source>
</evidence>
<dbReference type="GeneID" id="78392117"/>
<name>A0A2S0L604_9FIRM</name>
<dbReference type="Gene3D" id="3.30.565.10">
    <property type="entry name" value="Histidine kinase-like ATPase, C-terminal domain"/>
    <property type="match status" value="1"/>
</dbReference>
<reference evidence="10" key="1">
    <citation type="submission" date="2018-02" db="EMBL/GenBank/DDBJ databases">
        <authorList>
            <person name="Holder M.E."/>
            <person name="Ajami N.J."/>
            <person name="Petrosino J.F."/>
        </authorList>
    </citation>
    <scope>NUCLEOTIDE SEQUENCE [LARGE SCALE GENOMIC DNA]</scope>
    <source>
        <strain evidence="10">CCUG 47132</strain>
    </source>
</reference>
<dbReference type="SUPFAM" id="SSF55874">
    <property type="entry name" value="ATPase domain of HSP90 chaperone/DNA topoisomerase II/histidine kinase"/>
    <property type="match status" value="1"/>
</dbReference>